<gene>
    <name evidence="13" type="ORF">BPSY_0039</name>
</gene>
<evidence type="ECO:0000256" key="9">
    <source>
        <dbReference type="ARBA" id="ARBA00023125"/>
    </source>
</evidence>
<protein>
    <submittedName>
        <fullName evidence="13">Fur family transcriptional regulator</fullName>
    </submittedName>
</protein>
<dbReference type="GO" id="GO:0000976">
    <property type="term" value="F:transcription cis-regulatory region binding"/>
    <property type="evidence" value="ECO:0007669"/>
    <property type="project" value="TreeGrafter"/>
</dbReference>
<evidence type="ECO:0000256" key="7">
    <source>
        <dbReference type="ARBA" id="ARBA00023004"/>
    </source>
</evidence>
<evidence type="ECO:0000313" key="14">
    <source>
        <dbReference type="Proteomes" id="UP000029050"/>
    </source>
</evidence>
<keyword evidence="10" id="KW-0804">Transcription</keyword>
<dbReference type="GO" id="GO:1900376">
    <property type="term" value="P:regulation of secondary metabolite biosynthetic process"/>
    <property type="evidence" value="ECO:0007669"/>
    <property type="project" value="TreeGrafter"/>
</dbReference>
<feature type="binding site" evidence="11">
    <location>
        <position position="81"/>
    </location>
    <ligand>
        <name>Zn(2+)</name>
        <dbReference type="ChEBI" id="CHEBI:29105"/>
    </ligand>
</feature>
<feature type="region of interest" description="Disordered" evidence="12">
    <location>
        <begin position="135"/>
        <end position="168"/>
    </location>
</feature>
<evidence type="ECO:0000256" key="1">
    <source>
        <dbReference type="ARBA" id="ARBA00004496"/>
    </source>
</evidence>
<evidence type="ECO:0000256" key="8">
    <source>
        <dbReference type="ARBA" id="ARBA00023015"/>
    </source>
</evidence>
<evidence type="ECO:0000256" key="10">
    <source>
        <dbReference type="ARBA" id="ARBA00023163"/>
    </source>
</evidence>
<keyword evidence="5 11" id="KW-0479">Metal-binding</keyword>
<evidence type="ECO:0000256" key="11">
    <source>
        <dbReference type="PIRSR" id="PIRSR602481-1"/>
    </source>
</evidence>
<dbReference type="InterPro" id="IPR036388">
    <property type="entry name" value="WH-like_DNA-bd_sf"/>
</dbReference>
<dbReference type="EMBL" id="JGZI01000001">
    <property type="protein sequence ID" value="KFI84853.1"/>
    <property type="molecule type" value="Genomic_DNA"/>
</dbReference>
<proteinExistence type="inferred from homology"/>
<dbReference type="STRING" id="218140.BPSY_0039"/>
<dbReference type="SUPFAM" id="SSF46785">
    <property type="entry name" value="Winged helix' DNA-binding domain"/>
    <property type="match status" value="1"/>
</dbReference>
<dbReference type="GO" id="GO:0045892">
    <property type="term" value="P:negative regulation of DNA-templated transcription"/>
    <property type="evidence" value="ECO:0007669"/>
    <property type="project" value="TreeGrafter"/>
</dbReference>
<dbReference type="InterPro" id="IPR036390">
    <property type="entry name" value="WH_DNA-bd_sf"/>
</dbReference>
<comment type="caution">
    <text evidence="13">The sequence shown here is derived from an EMBL/GenBank/DDBJ whole genome shotgun (WGS) entry which is preliminary data.</text>
</comment>
<reference evidence="13 14" key="1">
    <citation type="submission" date="2014-03" db="EMBL/GenBank/DDBJ databases">
        <title>Genomics of Bifidobacteria.</title>
        <authorList>
            <person name="Ventura M."/>
            <person name="Milani C."/>
            <person name="Lugli G.A."/>
        </authorList>
    </citation>
    <scope>NUCLEOTIDE SEQUENCE [LARGE SCALE GENOMIC DNA]</scope>
    <source>
        <strain evidence="13 14">LMG 21775</strain>
    </source>
</reference>
<organism evidence="13 14">
    <name type="scientific">Bifidobacterium psychraerophilum</name>
    <dbReference type="NCBI Taxonomy" id="218140"/>
    <lineage>
        <taxon>Bacteria</taxon>
        <taxon>Bacillati</taxon>
        <taxon>Actinomycetota</taxon>
        <taxon>Actinomycetes</taxon>
        <taxon>Bifidobacteriales</taxon>
        <taxon>Bifidobacteriaceae</taxon>
        <taxon>Bifidobacterium</taxon>
    </lineage>
</organism>
<comment type="subcellular location">
    <subcellularLocation>
        <location evidence="1">Cytoplasm</location>
    </subcellularLocation>
</comment>
<dbReference type="GO" id="GO:0003700">
    <property type="term" value="F:DNA-binding transcription factor activity"/>
    <property type="evidence" value="ECO:0007669"/>
    <property type="project" value="InterPro"/>
</dbReference>
<name>A0A087CNK3_9BIFI</name>
<dbReference type="Gene3D" id="1.10.10.10">
    <property type="entry name" value="Winged helix-like DNA-binding domain superfamily/Winged helix DNA-binding domain"/>
    <property type="match status" value="1"/>
</dbReference>
<comment type="similarity">
    <text evidence="2">Belongs to the Fur family.</text>
</comment>
<dbReference type="Gene3D" id="3.30.1490.190">
    <property type="match status" value="1"/>
</dbReference>
<dbReference type="CDD" id="cd07153">
    <property type="entry name" value="Fur_like"/>
    <property type="match status" value="1"/>
</dbReference>
<feature type="binding site" evidence="11">
    <location>
        <position position="121"/>
    </location>
    <ligand>
        <name>Zn(2+)</name>
        <dbReference type="ChEBI" id="CHEBI:29105"/>
    </ligand>
</feature>
<evidence type="ECO:0000256" key="2">
    <source>
        <dbReference type="ARBA" id="ARBA00007957"/>
    </source>
</evidence>
<keyword evidence="6 11" id="KW-0862">Zinc</keyword>
<evidence type="ECO:0000256" key="3">
    <source>
        <dbReference type="ARBA" id="ARBA00022490"/>
    </source>
</evidence>
<keyword evidence="8" id="KW-0805">Transcription regulation</keyword>
<keyword evidence="14" id="KW-1185">Reference proteome</keyword>
<evidence type="ECO:0000256" key="5">
    <source>
        <dbReference type="ARBA" id="ARBA00022723"/>
    </source>
</evidence>
<dbReference type="GO" id="GO:0005737">
    <property type="term" value="C:cytoplasm"/>
    <property type="evidence" value="ECO:0007669"/>
    <property type="project" value="UniProtKB-SubCell"/>
</dbReference>
<dbReference type="Pfam" id="PF01475">
    <property type="entry name" value="FUR"/>
    <property type="match status" value="1"/>
</dbReference>
<evidence type="ECO:0000256" key="4">
    <source>
        <dbReference type="ARBA" id="ARBA00022491"/>
    </source>
</evidence>
<dbReference type="InterPro" id="IPR002481">
    <property type="entry name" value="FUR"/>
</dbReference>
<dbReference type="PANTHER" id="PTHR33202:SF18">
    <property type="entry name" value="TRANSCRIPTIONAL REGULATOR FURA"/>
    <property type="match status" value="1"/>
</dbReference>
<sequence>MRVTSQRLAVLHTLDAHPHSTAAEIVGFVDAKEMDALTVQGAYVMLQQLEAASFVRRVNLPDSASVHWETRVGDNHHHVQCVMCGRIEDVDCVVGQAPCLTPADTHGMRILEAQIVFRGICESCAGRLKDDTGDAGADGVAVASSPSESGTDRPARAGLQTTVGARPS</sequence>
<keyword evidence="7" id="KW-0408">Iron</keyword>
<accession>A0A087CNK3</accession>
<dbReference type="Proteomes" id="UP000029050">
    <property type="component" value="Unassembled WGS sequence"/>
</dbReference>
<keyword evidence="4" id="KW-0678">Repressor</keyword>
<evidence type="ECO:0000256" key="6">
    <source>
        <dbReference type="ARBA" id="ARBA00022833"/>
    </source>
</evidence>
<dbReference type="AlphaFoldDB" id="A0A087CNK3"/>
<comment type="cofactor">
    <cofactor evidence="11">
        <name>Zn(2+)</name>
        <dbReference type="ChEBI" id="CHEBI:29105"/>
    </cofactor>
    <text evidence="11">Binds 1 zinc ion per subunit.</text>
</comment>
<evidence type="ECO:0000256" key="12">
    <source>
        <dbReference type="SAM" id="MobiDB-lite"/>
    </source>
</evidence>
<keyword evidence="9" id="KW-0238">DNA-binding</keyword>
<feature type="binding site" evidence="11">
    <location>
        <position position="124"/>
    </location>
    <ligand>
        <name>Zn(2+)</name>
        <dbReference type="ChEBI" id="CHEBI:29105"/>
    </ligand>
</feature>
<keyword evidence="3" id="KW-0963">Cytoplasm</keyword>
<dbReference type="InterPro" id="IPR043135">
    <property type="entry name" value="Fur_C"/>
</dbReference>
<feature type="binding site" evidence="11">
    <location>
        <position position="84"/>
    </location>
    <ligand>
        <name>Zn(2+)</name>
        <dbReference type="ChEBI" id="CHEBI:29105"/>
    </ligand>
</feature>
<dbReference type="eggNOG" id="COG0735">
    <property type="taxonomic scope" value="Bacteria"/>
</dbReference>
<feature type="compositionally biased region" description="Polar residues" evidence="12">
    <location>
        <begin position="159"/>
        <end position="168"/>
    </location>
</feature>
<dbReference type="PANTHER" id="PTHR33202">
    <property type="entry name" value="ZINC UPTAKE REGULATION PROTEIN"/>
    <property type="match status" value="1"/>
</dbReference>
<dbReference type="GO" id="GO:0008270">
    <property type="term" value="F:zinc ion binding"/>
    <property type="evidence" value="ECO:0007669"/>
    <property type="project" value="TreeGrafter"/>
</dbReference>
<evidence type="ECO:0000313" key="13">
    <source>
        <dbReference type="EMBL" id="KFI84853.1"/>
    </source>
</evidence>